<sequence>MTMIKINWIKYRHFKGIENFDLDLMGNNATVTGQNGSGKTTLADGLLWLLFGKDSKGASINPKPLDNVNNEVLGLSPEVEAEMIIDGKVTILKRVQQETWTSKRGELEKTRGADTTKYFIDTVPVKQKEWKDYLAALGDESILQILADSGFFMRLDWKKRREILVSMTDVTDNSIIAGDEDLKELPEILGNHSVDDMRKVLAGQKKEIKLAIDGVPARIQEVTDMKAKLIADLGDLTQEEIKADIMDREADISDLQLKLETLKSTDSNQVKQSEIAKLKLELEQARTQYLTDSNLQTQSLQNDVMTQQSEVNRLRREKSDTESKLHDLTNKIQSGNDQLSQMKAERNKFKDVEFDDHKKICPTCGQDLPVDQIEKLVADFNQRKSNWLETDAEKGKALKASINELAAEKGKLEVNLDSIDLGYKSAEELLNRLNDELNNVKAEIKTFEETAVYQSITSKIEMIAAADDDTDISSNQKDEIKQSIDSKRADIADLQAKLSSFSQLSTFDIRIEELKNEDKRLKDQNQDVERKLWLLDEFTRKKVAALESSINEKFELVRWKLFNIQKNGALAEVCEATYNGIEYGTSLNTGARINCDLDIVNTLSKELGIKMPIFVDNTESVNQLISIDTQVVELKVGRNKTLKVEV</sequence>
<evidence type="ECO:0000256" key="3">
    <source>
        <dbReference type="ARBA" id="ARBA00013368"/>
    </source>
</evidence>
<evidence type="ECO:0000313" key="6">
    <source>
        <dbReference type="Proteomes" id="UP000664256"/>
    </source>
</evidence>
<dbReference type="PANTHER" id="PTHR32114:SF2">
    <property type="entry name" value="ABC TRANSPORTER ABCH.3"/>
    <property type="match status" value="1"/>
</dbReference>
<comment type="subunit">
    <text evidence="2">Heterodimer of SbcC and SbcD.</text>
</comment>
<proteinExistence type="inferred from homology"/>
<dbReference type="PANTHER" id="PTHR32114">
    <property type="entry name" value="ABC TRANSPORTER ABCH.3"/>
    <property type="match status" value="1"/>
</dbReference>
<dbReference type="Gene3D" id="3.40.50.300">
    <property type="entry name" value="P-loop containing nucleotide triphosphate hydrolases"/>
    <property type="match status" value="1"/>
</dbReference>
<comment type="caution">
    <text evidence="5">The sequence shown here is derived from an EMBL/GenBank/DDBJ whole genome shotgun (WGS) entry which is preliminary data.</text>
</comment>
<dbReference type="EMBL" id="JAFLVT010000001">
    <property type="protein sequence ID" value="MBO0447917.1"/>
    <property type="molecule type" value="Genomic_DNA"/>
</dbReference>
<organism evidence="5 6">
    <name type="scientific">Candidatus Enterococcus myersii</name>
    <dbReference type="NCBI Taxonomy" id="2815322"/>
    <lineage>
        <taxon>Bacteria</taxon>
        <taxon>Bacillati</taxon>
        <taxon>Bacillota</taxon>
        <taxon>Bacilli</taxon>
        <taxon>Lactobacillales</taxon>
        <taxon>Enterococcaceae</taxon>
        <taxon>Enterococcus</taxon>
    </lineage>
</organism>
<name>A0ABS3H4B2_9ENTE</name>
<feature type="coiled-coil region" evidence="4">
    <location>
        <begin position="268"/>
        <end position="345"/>
    </location>
</feature>
<accession>A0ABS3H4B2</accession>
<dbReference type="SUPFAM" id="SSF75712">
    <property type="entry name" value="Rad50 coiled-coil Zn hook"/>
    <property type="match status" value="1"/>
</dbReference>
<dbReference type="SUPFAM" id="SSF52540">
    <property type="entry name" value="P-loop containing nucleoside triphosphate hydrolases"/>
    <property type="match status" value="1"/>
</dbReference>
<reference evidence="5 6" key="1">
    <citation type="submission" date="2021-03" db="EMBL/GenBank/DDBJ databases">
        <title>Enterococcal diversity collection.</title>
        <authorList>
            <person name="Gilmore M.S."/>
            <person name="Schwartzman J."/>
            <person name="Van Tyne D."/>
            <person name="Martin M."/>
            <person name="Earl A.M."/>
            <person name="Manson A.L."/>
            <person name="Straub T."/>
            <person name="Salamzade R."/>
            <person name="Saavedra J."/>
            <person name="Lebreton F."/>
            <person name="Prichula J."/>
            <person name="Schaufler K."/>
            <person name="Gaca A."/>
            <person name="Sgardioli B."/>
            <person name="Wagenaar J."/>
            <person name="Strong T."/>
        </authorList>
    </citation>
    <scope>NUCLEOTIDE SEQUENCE [LARGE SCALE GENOMIC DNA]</scope>
    <source>
        <strain evidence="5 6">MJM12</strain>
    </source>
</reference>
<dbReference type="InterPro" id="IPR027417">
    <property type="entry name" value="P-loop_NTPase"/>
</dbReference>
<evidence type="ECO:0000313" key="5">
    <source>
        <dbReference type="EMBL" id="MBO0447917.1"/>
    </source>
</evidence>
<dbReference type="Proteomes" id="UP000664256">
    <property type="component" value="Unassembled WGS sequence"/>
</dbReference>
<protein>
    <recommendedName>
        <fullName evidence="3">Nuclease SbcCD subunit C</fullName>
    </recommendedName>
</protein>
<evidence type="ECO:0000256" key="4">
    <source>
        <dbReference type="SAM" id="Coils"/>
    </source>
</evidence>
<evidence type="ECO:0000256" key="2">
    <source>
        <dbReference type="ARBA" id="ARBA00011322"/>
    </source>
</evidence>
<gene>
    <name evidence="5" type="ORF">JZO76_00040</name>
</gene>
<keyword evidence="6" id="KW-1185">Reference proteome</keyword>
<dbReference type="Gene3D" id="1.10.287.510">
    <property type="entry name" value="Helix hairpin bin"/>
    <property type="match status" value="1"/>
</dbReference>
<feature type="coiled-coil region" evidence="4">
    <location>
        <begin position="416"/>
        <end position="450"/>
    </location>
</feature>
<dbReference type="Pfam" id="PF13555">
    <property type="entry name" value="AAA_29"/>
    <property type="match status" value="1"/>
</dbReference>
<feature type="coiled-coil region" evidence="4">
    <location>
        <begin position="477"/>
        <end position="531"/>
    </location>
</feature>
<comment type="similarity">
    <text evidence="1">Belongs to the SMC family. SbcC subfamily.</text>
</comment>
<keyword evidence="4" id="KW-0175">Coiled coil</keyword>
<evidence type="ECO:0000256" key="1">
    <source>
        <dbReference type="ARBA" id="ARBA00006930"/>
    </source>
</evidence>